<dbReference type="EMBL" id="JADOXO010000481">
    <property type="protein sequence ID" value="KAF9803770.1"/>
    <property type="molecule type" value="Genomic_DNA"/>
</dbReference>
<dbReference type="SUPFAM" id="SSF56112">
    <property type="entry name" value="Protein kinase-like (PK-like)"/>
    <property type="match status" value="1"/>
</dbReference>
<dbReference type="Gene3D" id="1.10.510.10">
    <property type="entry name" value="Transferase(Phosphotransferase) domain 1"/>
    <property type="match status" value="1"/>
</dbReference>
<evidence type="ECO:0000313" key="4">
    <source>
        <dbReference type="Proteomes" id="UP000639403"/>
    </source>
</evidence>
<accession>A0A8H7NU64</accession>
<evidence type="ECO:0000256" key="1">
    <source>
        <dbReference type="SAM" id="MobiDB-lite"/>
    </source>
</evidence>
<reference evidence="3" key="2">
    <citation type="journal article" name="Front. Microbiol.">
        <title>Degradative Capacity of Two Strains of Rhodonia placenta: From Phenotype to Genotype.</title>
        <authorList>
            <person name="Kolle M."/>
            <person name="Horta M.A.C."/>
            <person name="Nowrousian M."/>
            <person name="Ohm R.A."/>
            <person name="Benz J.P."/>
            <person name="Pilgard A."/>
        </authorList>
    </citation>
    <scope>NUCLEOTIDE SEQUENCE</scope>
    <source>
        <strain evidence="3">FPRL280</strain>
    </source>
</reference>
<dbReference type="InterPro" id="IPR011009">
    <property type="entry name" value="Kinase-like_dom_sf"/>
</dbReference>
<organism evidence="3 4">
    <name type="scientific">Rhodonia placenta</name>
    <dbReference type="NCBI Taxonomy" id="104341"/>
    <lineage>
        <taxon>Eukaryota</taxon>
        <taxon>Fungi</taxon>
        <taxon>Dikarya</taxon>
        <taxon>Basidiomycota</taxon>
        <taxon>Agaricomycotina</taxon>
        <taxon>Agaricomycetes</taxon>
        <taxon>Polyporales</taxon>
        <taxon>Adustoporiaceae</taxon>
        <taxon>Rhodonia</taxon>
    </lineage>
</organism>
<sequence>MADSSPEATPKKRAPRAAGSLSSSEHYWRDHQVWLQERGYLLRPWYRPDWVPSWQGTKKNFFECEDGLMLEHPYILDATRISDGVLVSLKKVSTAVHPYEQVIGKFFCSEELSSDSGNHCVPLYDVLEDPSEENVIILVMPLLRSCDDPEFDTVGEVVDFTKQLIEGLKYMHAHHVAHRDIMLRNVMLDPKAMFPDMYHPRRRNQKRDFTGPAKHFTRTERATKYYYVDFGLSRKYNPEDGPPRELPILGGDKTVPEFQGEG</sequence>
<name>A0A8H7NU64_9APHY</name>
<dbReference type="PANTHER" id="PTHR44167">
    <property type="entry name" value="OVARIAN-SPECIFIC SERINE/THREONINE-PROTEIN KINASE LOK-RELATED"/>
    <property type="match status" value="1"/>
</dbReference>
<dbReference type="GO" id="GO:0005524">
    <property type="term" value="F:ATP binding"/>
    <property type="evidence" value="ECO:0007669"/>
    <property type="project" value="InterPro"/>
</dbReference>
<proteinExistence type="predicted"/>
<comment type="caution">
    <text evidence="3">The sequence shown here is derived from an EMBL/GenBank/DDBJ whole genome shotgun (WGS) entry which is preliminary data.</text>
</comment>
<dbReference type="InterPro" id="IPR000719">
    <property type="entry name" value="Prot_kinase_dom"/>
</dbReference>
<dbReference type="GO" id="GO:0044773">
    <property type="term" value="P:mitotic DNA damage checkpoint signaling"/>
    <property type="evidence" value="ECO:0007669"/>
    <property type="project" value="TreeGrafter"/>
</dbReference>
<feature type="domain" description="Protein kinase" evidence="2">
    <location>
        <begin position="1"/>
        <end position="262"/>
    </location>
</feature>
<dbReference type="Pfam" id="PF00069">
    <property type="entry name" value="Pkinase"/>
    <property type="match status" value="1"/>
</dbReference>
<dbReference type="GO" id="GO:0005634">
    <property type="term" value="C:nucleus"/>
    <property type="evidence" value="ECO:0007669"/>
    <property type="project" value="TreeGrafter"/>
</dbReference>
<evidence type="ECO:0000259" key="2">
    <source>
        <dbReference type="PROSITE" id="PS50011"/>
    </source>
</evidence>
<dbReference type="PROSITE" id="PS50011">
    <property type="entry name" value="PROTEIN_KINASE_DOM"/>
    <property type="match status" value="1"/>
</dbReference>
<dbReference type="Proteomes" id="UP000639403">
    <property type="component" value="Unassembled WGS sequence"/>
</dbReference>
<evidence type="ECO:0000313" key="3">
    <source>
        <dbReference type="EMBL" id="KAF9803770.1"/>
    </source>
</evidence>
<feature type="region of interest" description="Disordered" evidence="1">
    <location>
        <begin position="237"/>
        <end position="262"/>
    </location>
</feature>
<gene>
    <name evidence="3" type="ORF">IEO21_09577</name>
</gene>
<protein>
    <recommendedName>
        <fullName evidence="2">Protein kinase domain-containing protein</fullName>
    </recommendedName>
</protein>
<reference evidence="3" key="1">
    <citation type="submission" date="2020-11" db="EMBL/GenBank/DDBJ databases">
        <authorList>
            <person name="Koelle M."/>
            <person name="Horta M.A.C."/>
            <person name="Nowrousian M."/>
            <person name="Ohm R.A."/>
            <person name="Benz P."/>
            <person name="Pilgard A."/>
        </authorList>
    </citation>
    <scope>NUCLEOTIDE SEQUENCE</scope>
    <source>
        <strain evidence="3">FPRL280</strain>
    </source>
</reference>
<dbReference type="AlphaFoldDB" id="A0A8H7NU64"/>
<dbReference type="PANTHER" id="PTHR44167:SF30">
    <property type="entry name" value="PHOSPHORYLASE KINASE"/>
    <property type="match status" value="1"/>
</dbReference>
<dbReference type="GO" id="GO:0004674">
    <property type="term" value="F:protein serine/threonine kinase activity"/>
    <property type="evidence" value="ECO:0007669"/>
    <property type="project" value="TreeGrafter"/>
</dbReference>